<dbReference type="OrthoDB" id="9810372at2"/>
<protein>
    <submittedName>
        <fullName evidence="2">ROK family protein</fullName>
    </submittedName>
</protein>
<dbReference type="InterPro" id="IPR049874">
    <property type="entry name" value="ROK_cs"/>
</dbReference>
<dbReference type="PANTHER" id="PTHR18964">
    <property type="entry name" value="ROK (REPRESSOR, ORF, KINASE) FAMILY"/>
    <property type="match status" value="1"/>
</dbReference>
<dbReference type="InterPro" id="IPR000600">
    <property type="entry name" value="ROK"/>
</dbReference>
<evidence type="ECO:0000313" key="2">
    <source>
        <dbReference type="EMBL" id="AZP05655.1"/>
    </source>
</evidence>
<dbReference type="Proteomes" id="UP000273326">
    <property type="component" value="Chromosome"/>
</dbReference>
<reference evidence="3" key="1">
    <citation type="submission" date="2018-12" db="EMBL/GenBank/DDBJ databases">
        <title>Complete genome sequencing of Jeotgalibaca sp. H21T32.</title>
        <authorList>
            <person name="Bae J.-W."/>
            <person name="Lee S.-Y."/>
        </authorList>
    </citation>
    <scope>NUCLEOTIDE SEQUENCE [LARGE SCALE GENOMIC DNA]</scope>
    <source>
        <strain evidence="3">H21T32</strain>
    </source>
</reference>
<dbReference type="PROSITE" id="PS01125">
    <property type="entry name" value="ROK"/>
    <property type="match status" value="1"/>
</dbReference>
<proteinExistence type="inferred from homology"/>
<sequence length="326" mass="35514">MYYCGIDLGGTNIKVGIFDQEFNQVCEIRKKTNEHLGPKVVIFTIVEAIHQAIHTMELSEKDLYSIGMGVPGIMDIEKGISIFSPNFTDWSDVPIIQEIKAHIDVPIFIDNDVRVNLYGEWFFGKGKGKENLVLLTIGTGLGAGVVVNNQVLYGAKNSAGEVGHMNVVIGGRECKCGSKGCLGRYVSARGIQRTFMEKVEHRESIVTKWLNDDYSLLTPEIISKGFDSGDAVCVEVFQESGEFLGYGLKNIMNLFNPERIIIGGGVSKAGDRLLNSAKEIVSNHALKVSQTACDIVIGELSDFAGVIGAAAYGKMKAEQGELNELI</sequence>
<comment type="similarity">
    <text evidence="1">Belongs to the ROK (NagC/XylR) family.</text>
</comment>
<dbReference type="SUPFAM" id="SSF53067">
    <property type="entry name" value="Actin-like ATPase domain"/>
    <property type="match status" value="1"/>
</dbReference>
<keyword evidence="3" id="KW-1185">Reference proteome</keyword>
<dbReference type="AlphaFoldDB" id="A0A3S9HE48"/>
<dbReference type="InterPro" id="IPR043129">
    <property type="entry name" value="ATPase_NBD"/>
</dbReference>
<gene>
    <name evidence="2" type="ORF">EJN90_02680</name>
</gene>
<accession>A0A3S9HE48</accession>
<evidence type="ECO:0000256" key="1">
    <source>
        <dbReference type="ARBA" id="ARBA00006479"/>
    </source>
</evidence>
<name>A0A3S9HE48_9LACT</name>
<dbReference type="EMBL" id="CP034465">
    <property type="protein sequence ID" value="AZP05655.1"/>
    <property type="molecule type" value="Genomic_DNA"/>
</dbReference>
<dbReference type="PANTHER" id="PTHR18964:SF149">
    <property type="entry name" value="BIFUNCTIONAL UDP-N-ACETYLGLUCOSAMINE 2-EPIMERASE_N-ACETYLMANNOSAMINE KINASE"/>
    <property type="match status" value="1"/>
</dbReference>
<dbReference type="CDD" id="cd23763">
    <property type="entry name" value="ASKHA_ATPase_ROK"/>
    <property type="match status" value="1"/>
</dbReference>
<organism evidence="2 3">
    <name type="scientific">Jeotgalibaca ciconiae</name>
    <dbReference type="NCBI Taxonomy" id="2496265"/>
    <lineage>
        <taxon>Bacteria</taxon>
        <taxon>Bacillati</taxon>
        <taxon>Bacillota</taxon>
        <taxon>Bacilli</taxon>
        <taxon>Lactobacillales</taxon>
        <taxon>Carnobacteriaceae</taxon>
        <taxon>Jeotgalibaca</taxon>
    </lineage>
</organism>
<evidence type="ECO:0000313" key="3">
    <source>
        <dbReference type="Proteomes" id="UP000273326"/>
    </source>
</evidence>
<dbReference type="Gene3D" id="3.30.420.40">
    <property type="match status" value="2"/>
</dbReference>
<dbReference type="KEGG" id="jeh:EJN90_02680"/>
<dbReference type="Pfam" id="PF00480">
    <property type="entry name" value="ROK"/>
    <property type="match status" value="1"/>
</dbReference>